<keyword evidence="2" id="KW-0040">ANK repeat</keyword>
<feature type="region of interest" description="Disordered" evidence="3">
    <location>
        <begin position="719"/>
        <end position="752"/>
    </location>
</feature>
<dbReference type="EnsemblMetazoa" id="Aqu2.1.07088_001">
    <property type="protein sequence ID" value="Aqu2.1.07088_001"/>
    <property type="gene ID" value="Aqu2.1.07088"/>
</dbReference>
<dbReference type="InterPro" id="IPR000488">
    <property type="entry name" value="Death_dom"/>
</dbReference>
<dbReference type="Pfam" id="PF12796">
    <property type="entry name" value="Ank_2"/>
    <property type="match status" value="1"/>
</dbReference>
<evidence type="ECO:0000259" key="4">
    <source>
        <dbReference type="PROSITE" id="PS50017"/>
    </source>
</evidence>
<dbReference type="PANTHER" id="PTHR24171">
    <property type="entry name" value="ANKYRIN REPEAT DOMAIN-CONTAINING PROTEIN 39-RELATED"/>
    <property type="match status" value="1"/>
</dbReference>
<reference evidence="5" key="1">
    <citation type="submission" date="2017-05" db="UniProtKB">
        <authorList>
            <consortium name="EnsemblMetazoa"/>
        </authorList>
    </citation>
    <scope>IDENTIFICATION</scope>
</reference>
<dbReference type="InterPro" id="IPR027417">
    <property type="entry name" value="P-loop_NTPase"/>
</dbReference>
<protein>
    <recommendedName>
        <fullName evidence="4">Death domain-containing protein</fullName>
    </recommendedName>
</protein>
<evidence type="ECO:0000256" key="2">
    <source>
        <dbReference type="ARBA" id="ARBA00023043"/>
    </source>
</evidence>
<dbReference type="InterPro" id="IPR036770">
    <property type="entry name" value="Ankyrin_rpt-contain_sf"/>
</dbReference>
<feature type="compositionally biased region" description="Basic and acidic residues" evidence="3">
    <location>
        <begin position="719"/>
        <end position="733"/>
    </location>
</feature>
<evidence type="ECO:0000256" key="1">
    <source>
        <dbReference type="ARBA" id="ARBA00022737"/>
    </source>
</evidence>
<dbReference type="CDD" id="cd00882">
    <property type="entry name" value="Ras_like_GTPase"/>
    <property type="match status" value="1"/>
</dbReference>
<dbReference type="PROSITE" id="PS50017">
    <property type="entry name" value="DEATH_DOMAIN"/>
    <property type="match status" value="1"/>
</dbReference>
<dbReference type="SMART" id="SM00248">
    <property type="entry name" value="ANK"/>
    <property type="match status" value="3"/>
</dbReference>
<feature type="domain" description="Death" evidence="4">
    <location>
        <begin position="826"/>
        <end position="875"/>
    </location>
</feature>
<evidence type="ECO:0000313" key="5">
    <source>
        <dbReference type="EnsemblMetazoa" id="Aqu2.1.07088_001"/>
    </source>
</evidence>
<accession>A0A1X7SYD9</accession>
<dbReference type="SUPFAM" id="SSF52540">
    <property type="entry name" value="P-loop containing nucleoside triphosphate hydrolases"/>
    <property type="match status" value="1"/>
</dbReference>
<proteinExistence type="predicted"/>
<dbReference type="InterPro" id="IPR011029">
    <property type="entry name" value="DEATH-like_dom_sf"/>
</dbReference>
<dbReference type="Gene3D" id="1.25.40.20">
    <property type="entry name" value="Ankyrin repeat-containing domain"/>
    <property type="match status" value="1"/>
</dbReference>
<name>A0A1X7SYD9_AMPQE</name>
<dbReference type="SUPFAM" id="SSF48403">
    <property type="entry name" value="Ankyrin repeat"/>
    <property type="match status" value="1"/>
</dbReference>
<sequence>MKYLLINTHHYNPMTTNNRGETVLHRAVKHIDVVKYLINECNCDIMVTDNLKQTPLHFAAGWGTPEVIVYFLSTGNCDPLAKNNEGRTPLQLAKEREYDSDTVIDIFKKFGNIKISHPIDSYVNVLLVGNPGAGKSTLSHVIDDTATGSFVLGSFRNVGGVVPCTAGIIPYKLQHVELGNIILHDFAGHSEYYSSHSAVIENLLQGSGGVFLIVVNILEKEAVKQLHQWLTVVINEAQKALNECHVIVIVSHVDEISNPVERKRKEEIQEIIVRERCDGVFLDCRKLGGSGVDSFFKKLSSSCESIRSTRRNKSSLYDHEMYRLLVERKENILTLPDVMSAGRCSNDYVIPGKKEDILDALHSLQSIGLISVLKSKDKVWVVVNKGILLTEVDGILFAPKAFKEHVDIASNTGIVSVSGLTGLFSKYDPDMLICFLKNMELCQELSPSFLRITNLIAGDREETGDSASKTQRRGERLLLFPCLLSTDRPKKMTSEVYQFGWCLRCTREHDFFPPRYFHVLSLHLAFKFSLSKGNKELAEKLNRKCKFWKNGLYWFNGHGVGSLIEIVDESQCVLVMMSCEKGYSDNMVSLKRDVIGEVMSVYKESCPSLEVKELVIDPKELAYPVNTPRERTMYDVCDLLSAIKEGRPFLVSDKGHKELKEILPGELLSDISNLSLLGGRDIKELIDITEELISSLTPESTSQKVNSSTQISESDLDIKGDEGVKCNNNEDKGTTTNTLNESQEHGSTSIEKGQSDIDVLKINDEVQETLTDKLLETAIQNDKPATNYSPTQISEYNDDQQKVILTIENLVEVKQLLKDRQFQTIEWFDLGLSLGLSYNDLKTIETNYPRDAERCLRECLALWLKNDVEATWNKLDVAIATAGKVEETSVATHT</sequence>
<organism evidence="5">
    <name type="scientific">Amphimedon queenslandica</name>
    <name type="common">Sponge</name>
    <dbReference type="NCBI Taxonomy" id="400682"/>
    <lineage>
        <taxon>Eukaryota</taxon>
        <taxon>Metazoa</taxon>
        <taxon>Porifera</taxon>
        <taxon>Demospongiae</taxon>
        <taxon>Heteroscleromorpha</taxon>
        <taxon>Haplosclerida</taxon>
        <taxon>Niphatidae</taxon>
        <taxon>Amphimedon</taxon>
    </lineage>
</organism>
<dbReference type="InParanoid" id="A0A1X7SYD9"/>
<evidence type="ECO:0000256" key="3">
    <source>
        <dbReference type="SAM" id="MobiDB-lite"/>
    </source>
</evidence>
<dbReference type="InterPro" id="IPR002110">
    <property type="entry name" value="Ankyrin_rpt"/>
</dbReference>
<keyword evidence="1" id="KW-0677">Repeat</keyword>
<dbReference type="Gene3D" id="1.10.533.10">
    <property type="entry name" value="Death Domain, Fas"/>
    <property type="match status" value="1"/>
</dbReference>
<dbReference type="AlphaFoldDB" id="A0A1X7SYD9"/>
<dbReference type="OrthoDB" id="1896366at2759"/>
<dbReference type="SUPFAM" id="SSF47986">
    <property type="entry name" value="DEATH domain"/>
    <property type="match status" value="1"/>
</dbReference>
<dbReference type="Gene3D" id="3.40.50.300">
    <property type="entry name" value="P-loop containing nucleotide triphosphate hydrolases"/>
    <property type="match status" value="1"/>
</dbReference>
<dbReference type="GO" id="GO:0007165">
    <property type="term" value="P:signal transduction"/>
    <property type="evidence" value="ECO:0007669"/>
    <property type="project" value="InterPro"/>
</dbReference>
<dbReference type="CDD" id="cd01670">
    <property type="entry name" value="Death"/>
    <property type="match status" value="1"/>
</dbReference>
<feature type="compositionally biased region" description="Polar residues" evidence="3">
    <location>
        <begin position="734"/>
        <end position="752"/>
    </location>
</feature>
<dbReference type="PANTHER" id="PTHR24171:SF9">
    <property type="entry name" value="ANKYRIN REPEAT DOMAIN-CONTAINING PROTEIN 39"/>
    <property type="match status" value="1"/>
</dbReference>